<reference evidence="2 3" key="1">
    <citation type="submission" date="2014-02" db="EMBL/GenBank/DDBJ databases">
        <title>The small core and large imbalanced accessory genome model reveals a collaborative survival strategy of Sorangium cellulosum strains in nature.</title>
        <authorList>
            <person name="Han K."/>
            <person name="Peng R."/>
            <person name="Blom J."/>
            <person name="Li Y.-Z."/>
        </authorList>
    </citation>
    <scope>NUCLEOTIDE SEQUENCE [LARGE SCALE GENOMIC DNA]</scope>
    <source>
        <strain evidence="2 3">So0157-25</strain>
    </source>
</reference>
<feature type="transmembrane region" description="Helical" evidence="1">
    <location>
        <begin position="243"/>
        <end position="261"/>
    </location>
</feature>
<keyword evidence="1" id="KW-0812">Transmembrane</keyword>
<feature type="transmembrane region" description="Helical" evidence="1">
    <location>
        <begin position="448"/>
        <end position="469"/>
    </location>
</feature>
<dbReference type="PANTHER" id="PTHR43471">
    <property type="entry name" value="ABC TRANSPORTER PERMEASE"/>
    <property type="match status" value="1"/>
</dbReference>
<protein>
    <recommendedName>
        <fullName evidence="4">ABC transporter permease</fullName>
    </recommendedName>
</protein>
<gene>
    <name evidence="2" type="ORF">BE08_38885</name>
</gene>
<keyword evidence="1" id="KW-0472">Membrane</keyword>
<accession>A0A150PIS4</accession>
<dbReference type="PANTHER" id="PTHR43471:SF1">
    <property type="entry name" value="ABC TRANSPORTER PERMEASE PROTEIN NOSY-RELATED"/>
    <property type="match status" value="1"/>
</dbReference>
<feature type="transmembrane region" description="Helical" evidence="1">
    <location>
        <begin position="217"/>
        <end position="237"/>
    </location>
</feature>
<comment type="caution">
    <text evidence="2">The sequence shown here is derived from an EMBL/GenBank/DDBJ whole genome shotgun (WGS) entry which is preliminary data.</text>
</comment>
<feature type="transmembrane region" description="Helical" evidence="1">
    <location>
        <begin position="130"/>
        <end position="151"/>
    </location>
</feature>
<organism evidence="2 3">
    <name type="scientific">Sorangium cellulosum</name>
    <name type="common">Polyangium cellulosum</name>
    <dbReference type="NCBI Taxonomy" id="56"/>
    <lineage>
        <taxon>Bacteria</taxon>
        <taxon>Pseudomonadati</taxon>
        <taxon>Myxococcota</taxon>
        <taxon>Polyangia</taxon>
        <taxon>Polyangiales</taxon>
        <taxon>Polyangiaceae</taxon>
        <taxon>Sorangium</taxon>
    </lineage>
</organism>
<evidence type="ECO:0008006" key="4">
    <source>
        <dbReference type="Google" id="ProtNLM"/>
    </source>
</evidence>
<dbReference type="EMBL" id="JELY01001482">
    <property type="protein sequence ID" value="KYF55621.1"/>
    <property type="molecule type" value="Genomic_DNA"/>
</dbReference>
<keyword evidence="1" id="KW-1133">Transmembrane helix</keyword>
<dbReference type="AlphaFoldDB" id="A0A150PIS4"/>
<dbReference type="Pfam" id="PF12679">
    <property type="entry name" value="ABC2_membrane_2"/>
    <property type="match status" value="1"/>
</dbReference>
<evidence type="ECO:0000256" key="1">
    <source>
        <dbReference type="SAM" id="Phobius"/>
    </source>
</evidence>
<dbReference type="GO" id="GO:0140359">
    <property type="term" value="F:ABC-type transporter activity"/>
    <property type="evidence" value="ECO:0007669"/>
    <property type="project" value="InterPro"/>
</dbReference>
<name>A0A150PIS4_SORCE</name>
<dbReference type="GO" id="GO:0005886">
    <property type="term" value="C:plasma membrane"/>
    <property type="evidence" value="ECO:0007669"/>
    <property type="project" value="UniProtKB-SubCell"/>
</dbReference>
<evidence type="ECO:0000313" key="3">
    <source>
        <dbReference type="Proteomes" id="UP000075420"/>
    </source>
</evidence>
<dbReference type="InterPro" id="IPR021913">
    <property type="entry name" value="DUF3526"/>
</dbReference>
<dbReference type="Proteomes" id="UP000075420">
    <property type="component" value="Unassembled WGS sequence"/>
</dbReference>
<feature type="transmembrane region" description="Helical" evidence="1">
    <location>
        <begin position="20"/>
        <end position="41"/>
    </location>
</feature>
<dbReference type="Pfam" id="PF12040">
    <property type="entry name" value="DUF3526"/>
    <property type="match status" value="1"/>
</dbReference>
<proteinExistence type="predicted"/>
<evidence type="ECO:0000313" key="2">
    <source>
        <dbReference type="EMBL" id="KYF55621.1"/>
    </source>
</evidence>
<sequence>MRALSTAARHEAIRALRNRTVRIAAALVAALLVAAFLLEAARHTQESRQRAAFQELVHSQWVDQPDRHPHRAAHYGTFAFRAPSPLGFFDPGLESFAGTSIFLEPHQRNSLSFSEAGQSSELARFGTPSAAFVLQVLLPLLIFCMTFASVAGERESGTWRLAVSQGVDARVLVAGKVLGTLLAVALWLAPLLALALAGALLAGVLDASRDTLVRAAALAGGYAVYLTACTALGVLVSSLHRRAQGALLTLLGLWVALWIVVPRLATQAASRLHPTPSRAQVELDLAHAIREVGDSHDPNNPHFQELQRRTLAEHGASRVEDLPVNYGGVVMREGEKVTTAVFNDYYTRLFEAHRAQDALALRAGLFTPLLAIRSFSMGLAGTDAHHLVDFEEQAEAYRYAFIQHLNHLHITKIRWHNDKAQRVDRAEWSEFAPFQHRRAPAAWALSRVAPAGLAVLAWAAALALAVALFTRRHGEAS</sequence>
<feature type="transmembrane region" description="Helical" evidence="1">
    <location>
        <begin position="181"/>
        <end position="205"/>
    </location>
</feature>